<evidence type="ECO:0000256" key="3">
    <source>
        <dbReference type="PIRSR" id="PIRSR603782-1"/>
    </source>
</evidence>
<dbReference type="GO" id="GO:0046872">
    <property type="term" value="F:metal ion binding"/>
    <property type="evidence" value="ECO:0007669"/>
    <property type="project" value="UniProtKB-KW"/>
</dbReference>
<dbReference type="PANTHER" id="PTHR12151">
    <property type="entry name" value="ELECTRON TRANSPORT PROTIN SCO1/SENC FAMILY MEMBER"/>
    <property type="match status" value="1"/>
</dbReference>
<dbReference type="FunFam" id="3.40.30.10:FF:000013">
    <property type="entry name" value="Blast:Protein SCO1 homolog, mitochondrial"/>
    <property type="match status" value="1"/>
</dbReference>
<dbReference type="Proteomes" id="UP001229244">
    <property type="component" value="Unassembled WGS sequence"/>
</dbReference>
<sequence>MKAVRYIAWGLVVIVAAAAIVASLGWYTGQIGDKPAGVASIGGPFTLVNTDGETVTLADFDDKPRAMFFGFTFCPDVCPTTLYEAGGWLNALGDKADDLTMIYVTVDPERDTPEQMKNYLSSFDPRIVGLTGSQEQVDEAIRNYRVYARKVELDDGGYTMDHTASVMLFDEDGTFKGTIDYKESTQNAVAKLERLVGS</sequence>
<dbReference type="InterPro" id="IPR036249">
    <property type="entry name" value="Thioredoxin-like_sf"/>
</dbReference>
<dbReference type="RefSeq" id="WP_306884135.1">
    <property type="nucleotide sequence ID" value="NZ_JAUSUL010000001.1"/>
</dbReference>
<keyword evidence="2 3" id="KW-0186">Copper</keyword>
<feature type="binding site" evidence="3">
    <location>
        <position position="74"/>
    </location>
    <ligand>
        <name>Cu cation</name>
        <dbReference type="ChEBI" id="CHEBI:23378"/>
    </ligand>
</feature>
<dbReference type="CDD" id="cd02968">
    <property type="entry name" value="SCO"/>
    <property type="match status" value="1"/>
</dbReference>
<gene>
    <name evidence="7" type="ORF">J2S73_000799</name>
</gene>
<proteinExistence type="inferred from homology"/>
<dbReference type="EMBL" id="JAUSUL010000001">
    <property type="protein sequence ID" value="MDQ0314362.1"/>
    <property type="molecule type" value="Genomic_DNA"/>
</dbReference>
<keyword evidence="5" id="KW-0812">Transmembrane</keyword>
<dbReference type="Pfam" id="PF02630">
    <property type="entry name" value="SCO1-SenC"/>
    <property type="match status" value="1"/>
</dbReference>
<accession>A0AAE3VLX3</accession>
<comment type="similarity">
    <text evidence="1">Belongs to the SCO1/2 family.</text>
</comment>
<feature type="disulfide bond" description="Redox-active" evidence="4">
    <location>
        <begin position="74"/>
        <end position="78"/>
    </location>
</feature>
<keyword evidence="5" id="KW-0472">Membrane</keyword>
<protein>
    <submittedName>
        <fullName evidence="7">Protein SCO1/2</fullName>
    </submittedName>
</protein>
<evidence type="ECO:0000313" key="8">
    <source>
        <dbReference type="Proteomes" id="UP001229244"/>
    </source>
</evidence>
<evidence type="ECO:0000256" key="5">
    <source>
        <dbReference type="SAM" id="Phobius"/>
    </source>
</evidence>
<evidence type="ECO:0000313" key="7">
    <source>
        <dbReference type="EMBL" id="MDQ0314362.1"/>
    </source>
</evidence>
<reference evidence="7" key="1">
    <citation type="submission" date="2023-07" db="EMBL/GenBank/DDBJ databases">
        <title>Genomic Encyclopedia of Type Strains, Phase IV (KMG-IV): sequencing the most valuable type-strain genomes for metagenomic binning, comparative biology and taxonomic classification.</title>
        <authorList>
            <person name="Goeker M."/>
        </authorList>
    </citation>
    <scope>NUCLEOTIDE SEQUENCE</scope>
    <source>
        <strain evidence="7">DSM 21202</strain>
    </source>
</reference>
<dbReference type="PROSITE" id="PS51352">
    <property type="entry name" value="THIOREDOXIN_2"/>
    <property type="match status" value="1"/>
</dbReference>
<organism evidence="7 8">
    <name type="scientific">Amorphus orientalis</name>
    <dbReference type="NCBI Taxonomy" id="649198"/>
    <lineage>
        <taxon>Bacteria</taxon>
        <taxon>Pseudomonadati</taxon>
        <taxon>Pseudomonadota</taxon>
        <taxon>Alphaproteobacteria</taxon>
        <taxon>Hyphomicrobiales</taxon>
        <taxon>Amorphaceae</taxon>
        <taxon>Amorphus</taxon>
    </lineage>
</organism>
<comment type="caution">
    <text evidence="7">The sequence shown here is derived from an EMBL/GenBank/DDBJ whole genome shotgun (WGS) entry which is preliminary data.</text>
</comment>
<keyword evidence="5" id="KW-1133">Transmembrane helix</keyword>
<evidence type="ECO:0000256" key="4">
    <source>
        <dbReference type="PIRSR" id="PIRSR603782-2"/>
    </source>
</evidence>
<name>A0AAE3VLX3_9HYPH</name>
<dbReference type="Gene3D" id="3.40.30.10">
    <property type="entry name" value="Glutaredoxin"/>
    <property type="match status" value="1"/>
</dbReference>
<feature type="binding site" evidence="3">
    <location>
        <position position="78"/>
    </location>
    <ligand>
        <name>Cu cation</name>
        <dbReference type="ChEBI" id="CHEBI:23378"/>
    </ligand>
</feature>
<keyword evidence="4" id="KW-1015">Disulfide bond</keyword>
<keyword evidence="3" id="KW-0479">Metal-binding</keyword>
<keyword evidence="8" id="KW-1185">Reference proteome</keyword>
<feature type="domain" description="Thioredoxin" evidence="6">
    <location>
        <begin position="36"/>
        <end position="198"/>
    </location>
</feature>
<feature type="binding site" evidence="3">
    <location>
        <position position="162"/>
    </location>
    <ligand>
        <name>Cu cation</name>
        <dbReference type="ChEBI" id="CHEBI:23378"/>
    </ligand>
</feature>
<dbReference type="InterPro" id="IPR003782">
    <property type="entry name" value="SCO1/SenC"/>
</dbReference>
<evidence type="ECO:0000256" key="1">
    <source>
        <dbReference type="ARBA" id="ARBA00010996"/>
    </source>
</evidence>
<dbReference type="PANTHER" id="PTHR12151:SF25">
    <property type="entry name" value="LINALOOL DEHYDRATASE_ISOMERASE DOMAIN-CONTAINING PROTEIN"/>
    <property type="match status" value="1"/>
</dbReference>
<dbReference type="SUPFAM" id="SSF52833">
    <property type="entry name" value="Thioredoxin-like"/>
    <property type="match status" value="1"/>
</dbReference>
<feature type="transmembrane region" description="Helical" evidence="5">
    <location>
        <begin position="6"/>
        <end position="27"/>
    </location>
</feature>
<dbReference type="AlphaFoldDB" id="A0AAE3VLX3"/>
<evidence type="ECO:0000259" key="6">
    <source>
        <dbReference type="PROSITE" id="PS51352"/>
    </source>
</evidence>
<dbReference type="InterPro" id="IPR013766">
    <property type="entry name" value="Thioredoxin_domain"/>
</dbReference>
<evidence type="ECO:0000256" key="2">
    <source>
        <dbReference type="ARBA" id="ARBA00023008"/>
    </source>
</evidence>